<sequence length="408" mass="46965">MTVKKATRSGGRAAVVARQRLHNTHQQLDIITITRPTPNYNTVVGFNDKDQLQLLTKEETTDDKAKNKEAKTIKTENIPVDDINSCVNVENYPSCDNTLVFYVTKNFVKEAIALKFENKQDFKRIYFTYKYFKMRNRLTNNNAPNYASTDNLFSKKKYSDTISHKNRKNSVEDYLFDKGVKTDFDLMHTTDNDGVTHISIHQKGYNSRFDQPMSLIGIRGEIKDISEIDSIIYTDVEVPAKPERKRLFQKNKAKAPLPPSKDGKVLKGEYVRVNVERSPDVIPKESKTSRVPDILMFRDSKTKRTSPTRSLWSASNKVELSRRSGEEMMLNSLTEASADVWWLCRTLALERFDLSHKNRQQTDRWQKHLRTSNTYHRCPNHPLYTSADVISGCICGRVVNCSGAIIYM</sequence>
<protein>
    <submittedName>
        <fullName evidence="1">(diamondback moth) hypothetical protein</fullName>
    </submittedName>
</protein>
<comment type="caution">
    <text evidence="1">The sequence shown here is derived from an EMBL/GenBank/DDBJ whole genome shotgun (WGS) entry which is preliminary data.</text>
</comment>
<gene>
    <name evidence="1" type="ORF">PLXY2_LOCUS3192</name>
</gene>
<name>A0A8S4DLI3_PLUXY</name>
<dbReference type="EMBL" id="CAJHNJ030000008">
    <property type="protein sequence ID" value="CAG9104176.1"/>
    <property type="molecule type" value="Genomic_DNA"/>
</dbReference>
<reference evidence="1" key="1">
    <citation type="submission" date="2020-11" db="EMBL/GenBank/DDBJ databases">
        <authorList>
            <person name="Whiteford S."/>
        </authorList>
    </citation>
    <scope>NUCLEOTIDE SEQUENCE</scope>
</reference>
<evidence type="ECO:0000313" key="2">
    <source>
        <dbReference type="Proteomes" id="UP000653454"/>
    </source>
</evidence>
<evidence type="ECO:0000313" key="1">
    <source>
        <dbReference type="EMBL" id="CAG9104176.1"/>
    </source>
</evidence>
<organism evidence="1 2">
    <name type="scientific">Plutella xylostella</name>
    <name type="common">Diamondback moth</name>
    <name type="synonym">Plutella maculipennis</name>
    <dbReference type="NCBI Taxonomy" id="51655"/>
    <lineage>
        <taxon>Eukaryota</taxon>
        <taxon>Metazoa</taxon>
        <taxon>Ecdysozoa</taxon>
        <taxon>Arthropoda</taxon>
        <taxon>Hexapoda</taxon>
        <taxon>Insecta</taxon>
        <taxon>Pterygota</taxon>
        <taxon>Neoptera</taxon>
        <taxon>Endopterygota</taxon>
        <taxon>Lepidoptera</taxon>
        <taxon>Glossata</taxon>
        <taxon>Ditrysia</taxon>
        <taxon>Yponomeutoidea</taxon>
        <taxon>Plutellidae</taxon>
        <taxon>Plutella</taxon>
    </lineage>
</organism>
<dbReference type="Proteomes" id="UP000653454">
    <property type="component" value="Unassembled WGS sequence"/>
</dbReference>
<proteinExistence type="predicted"/>
<dbReference type="AlphaFoldDB" id="A0A8S4DLI3"/>
<keyword evidence="2" id="KW-1185">Reference proteome</keyword>
<accession>A0A8S4DLI3</accession>